<organism evidence="1">
    <name type="scientific">Oryza glumipatula</name>
    <dbReference type="NCBI Taxonomy" id="40148"/>
    <lineage>
        <taxon>Eukaryota</taxon>
        <taxon>Viridiplantae</taxon>
        <taxon>Streptophyta</taxon>
        <taxon>Embryophyta</taxon>
        <taxon>Tracheophyta</taxon>
        <taxon>Spermatophyta</taxon>
        <taxon>Magnoliopsida</taxon>
        <taxon>Liliopsida</taxon>
        <taxon>Poales</taxon>
        <taxon>Poaceae</taxon>
        <taxon>BOP clade</taxon>
        <taxon>Oryzoideae</taxon>
        <taxon>Oryzeae</taxon>
        <taxon>Oryzinae</taxon>
        <taxon>Oryza</taxon>
    </lineage>
</organism>
<reference evidence="1" key="1">
    <citation type="submission" date="2015-04" db="UniProtKB">
        <authorList>
            <consortium name="EnsemblPlants"/>
        </authorList>
    </citation>
    <scope>IDENTIFICATION</scope>
</reference>
<protein>
    <submittedName>
        <fullName evidence="1">Uncharacterized protein</fullName>
    </submittedName>
</protein>
<dbReference type="AlphaFoldDB" id="A0A0E0A0L6"/>
<evidence type="ECO:0000313" key="1">
    <source>
        <dbReference type="EnsemblPlants" id="OGLUM05G21140.1"/>
    </source>
</evidence>
<dbReference type="Proteomes" id="UP000026961">
    <property type="component" value="Chromosome 5"/>
</dbReference>
<accession>A0A0E0A0L6</accession>
<evidence type="ECO:0000313" key="2">
    <source>
        <dbReference type="Proteomes" id="UP000026961"/>
    </source>
</evidence>
<name>A0A0E0A0L6_9ORYZ</name>
<dbReference type="EnsemblPlants" id="OGLUM05G21140.1">
    <property type="protein sequence ID" value="OGLUM05G21140.1"/>
    <property type="gene ID" value="OGLUM05G21140"/>
</dbReference>
<proteinExistence type="predicted"/>
<keyword evidence="2" id="KW-1185">Reference proteome</keyword>
<reference evidence="1" key="2">
    <citation type="submission" date="2018-05" db="EMBL/GenBank/DDBJ databases">
        <title>OgluRS3 (Oryza glumaepatula Reference Sequence Version 3).</title>
        <authorList>
            <person name="Zhang J."/>
            <person name="Kudrna D."/>
            <person name="Lee S."/>
            <person name="Talag J."/>
            <person name="Welchert J."/>
            <person name="Wing R.A."/>
        </authorList>
    </citation>
    <scope>NUCLEOTIDE SEQUENCE [LARGE SCALE GENOMIC DNA]</scope>
</reference>
<dbReference type="HOGENOM" id="CLU_2214060_0_0_1"/>
<sequence length="107" mass="11850">MVSQIFQDCNLRPRFFFGEKKTGRGMQIHPSPAGHALLDPEASGGGLQSPVVGQGSARLMLERESEERKIREGSIESFTRLLLPKMTKSASARQAEKTGFATCKYDY</sequence>
<dbReference type="Gramene" id="OGLUM05G21140.1">
    <property type="protein sequence ID" value="OGLUM05G21140.1"/>
    <property type="gene ID" value="OGLUM05G21140"/>
</dbReference>